<evidence type="ECO:0000313" key="1">
    <source>
        <dbReference type="EMBL" id="KAH7983452.1"/>
    </source>
</evidence>
<dbReference type="PANTHER" id="PTHR35385">
    <property type="entry name" value="PROTEIN B, PUTATIVE-RELATED-RELATED"/>
    <property type="match status" value="1"/>
</dbReference>
<dbReference type="EMBL" id="JABSTV010001245">
    <property type="protein sequence ID" value="KAH7983452.1"/>
    <property type="molecule type" value="Genomic_DNA"/>
</dbReference>
<organism evidence="1 2">
    <name type="scientific">Rhipicephalus sanguineus</name>
    <name type="common">Brown dog tick</name>
    <name type="synonym">Ixodes sanguineus</name>
    <dbReference type="NCBI Taxonomy" id="34632"/>
    <lineage>
        <taxon>Eukaryota</taxon>
        <taxon>Metazoa</taxon>
        <taxon>Ecdysozoa</taxon>
        <taxon>Arthropoda</taxon>
        <taxon>Chelicerata</taxon>
        <taxon>Arachnida</taxon>
        <taxon>Acari</taxon>
        <taxon>Parasitiformes</taxon>
        <taxon>Ixodida</taxon>
        <taxon>Ixodoidea</taxon>
        <taxon>Ixodidae</taxon>
        <taxon>Rhipicephalinae</taxon>
        <taxon>Rhipicephalus</taxon>
        <taxon>Rhipicephalus</taxon>
    </lineage>
</organism>
<gene>
    <name evidence="1" type="ORF">HPB52_012139</name>
</gene>
<dbReference type="PANTHER" id="PTHR35385:SF2">
    <property type="entry name" value="PROTEIN B, PUTATIVE-RELATED"/>
    <property type="match status" value="1"/>
</dbReference>
<comment type="caution">
    <text evidence="1">The sequence shown here is derived from an EMBL/GenBank/DDBJ whole genome shotgun (WGS) entry which is preliminary data.</text>
</comment>
<name>A0A9D4T9R4_RHISA</name>
<keyword evidence="2" id="KW-1185">Reference proteome</keyword>
<accession>A0A9D4T9R4</accession>
<dbReference type="VEuPathDB" id="VectorBase:RSAN_043781"/>
<proteinExistence type="predicted"/>
<evidence type="ECO:0000313" key="2">
    <source>
        <dbReference type="Proteomes" id="UP000821837"/>
    </source>
</evidence>
<sequence>MAAPAAAASTEDFLKFNATACVRDTAASTADVQVLRLNLADPVAAEEWLRQYSAASNTSWIVKHFATNCTKMVFHKVWRCQHSSHNKSSTKKPGNRNTNCPAKVDIKIKKLNRDTKKNDAFLCGPTPLQTLIKLTDQHNHSTQSAEALRMLRPTEETKTAFIGYFESGIGPADAIRSHEESLSAKPDGPLLLANGSINPISRSVYYWHEEWRTAKYGPSGSPLPKLLEKVDEYAAAGTDVCTRSLSSDCWAVLVVTPIMRRAQHLESARNVIFVDSTSSCDADGSTATVLLTSTKAGAVPVAVLVHSSQSREGYAIAFQLLKQRYPCCFGDKEAPEGFMSDNSSAEKGALSDTVAISKTAAVHVPRASSRVAMAHVCPERSNKRRPSSVHGVFSEGRQGAFCKHQALIQQNFGGPFPNSPALTPADCRDLGQLALGDKCPPAEFFGRFGPAESYAPSVHPGLSNTAEASPIERMEISEEVFSSSSLQQGDLEEQHKHPVEKGQLQRLCAMAQTDVTCAALLSSLNAELQGHLLLHTGDVGKKSKCSQQAWQGVGLACHEAQAECQLDDQ</sequence>
<reference evidence="1" key="2">
    <citation type="submission" date="2021-09" db="EMBL/GenBank/DDBJ databases">
        <authorList>
            <person name="Jia N."/>
            <person name="Wang J."/>
            <person name="Shi W."/>
            <person name="Du L."/>
            <person name="Sun Y."/>
            <person name="Zhan W."/>
            <person name="Jiang J."/>
            <person name="Wang Q."/>
            <person name="Zhang B."/>
            <person name="Ji P."/>
            <person name="Sakyi L.B."/>
            <person name="Cui X."/>
            <person name="Yuan T."/>
            <person name="Jiang B."/>
            <person name="Yang W."/>
            <person name="Lam T.T.-Y."/>
            <person name="Chang Q."/>
            <person name="Ding S."/>
            <person name="Wang X."/>
            <person name="Zhu J."/>
            <person name="Ruan X."/>
            <person name="Zhao L."/>
            <person name="Wei J."/>
            <person name="Que T."/>
            <person name="Du C."/>
            <person name="Cheng J."/>
            <person name="Dai P."/>
            <person name="Han X."/>
            <person name="Huang E."/>
            <person name="Gao Y."/>
            <person name="Liu J."/>
            <person name="Shao H."/>
            <person name="Ye R."/>
            <person name="Li L."/>
            <person name="Wei W."/>
            <person name="Wang X."/>
            <person name="Wang C."/>
            <person name="Huo Q."/>
            <person name="Li W."/>
            <person name="Guo W."/>
            <person name="Chen H."/>
            <person name="Chen S."/>
            <person name="Zhou L."/>
            <person name="Zhou L."/>
            <person name="Ni X."/>
            <person name="Tian J."/>
            <person name="Zhou Y."/>
            <person name="Sheng Y."/>
            <person name="Liu T."/>
            <person name="Pan Y."/>
            <person name="Xia L."/>
            <person name="Li J."/>
            <person name="Zhao F."/>
            <person name="Cao W."/>
        </authorList>
    </citation>
    <scope>NUCLEOTIDE SEQUENCE</scope>
    <source>
        <strain evidence="1">Rsan-2018</strain>
        <tissue evidence="1">Larvae</tissue>
    </source>
</reference>
<dbReference type="Proteomes" id="UP000821837">
    <property type="component" value="Chromosome 1"/>
</dbReference>
<reference evidence="1" key="1">
    <citation type="journal article" date="2020" name="Cell">
        <title>Large-Scale Comparative Analyses of Tick Genomes Elucidate Their Genetic Diversity and Vector Capacities.</title>
        <authorList>
            <consortium name="Tick Genome and Microbiome Consortium (TIGMIC)"/>
            <person name="Jia N."/>
            <person name="Wang J."/>
            <person name="Shi W."/>
            <person name="Du L."/>
            <person name="Sun Y."/>
            <person name="Zhan W."/>
            <person name="Jiang J.F."/>
            <person name="Wang Q."/>
            <person name="Zhang B."/>
            <person name="Ji P."/>
            <person name="Bell-Sakyi L."/>
            <person name="Cui X.M."/>
            <person name="Yuan T.T."/>
            <person name="Jiang B.G."/>
            <person name="Yang W.F."/>
            <person name="Lam T.T."/>
            <person name="Chang Q.C."/>
            <person name="Ding S.J."/>
            <person name="Wang X.J."/>
            <person name="Zhu J.G."/>
            <person name="Ruan X.D."/>
            <person name="Zhao L."/>
            <person name="Wei J.T."/>
            <person name="Ye R.Z."/>
            <person name="Que T.C."/>
            <person name="Du C.H."/>
            <person name="Zhou Y.H."/>
            <person name="Cheng J.X."/>
            <person name="Dai P.F."/>
            <person name="Guo W.B."/>
            <person name="Han X.H."/>
            <person name="Huang E.J."/>
            <person name="Li L.F."/>
            <person name="Wei W."/>
            <person name="Gao Y.C."/>
            <person name="Liu J.Z."/>
            <person name="Shao H.Z."/>
            <person name="Wang X."/>
            <person name="Wang C.C."/>
            <person name="Yang T.C."/>
            <person name="Huo Q.B."/>
            <person name="Li W."/>
            <person name="Chen H.Y."/>
            <person name="Chen S.E."/>
            <person name="Zhou L.G."/>
            <person name="Ni X.B."/>
            <person name="Tian J.H."/>
            <person name="Sheng Y."/>
            <person name="Liu T."/>
            <person name="Pan Y.S."/>
            <person name="Xia L.Y."/>
            <person name="Li J."/>
            <person name="Zhao F."/>
            <person name="Cao W.C."/>
        </authorList>
    </citation>
    <scope>NUCLEOTIDE SEQUENCE</scope>
    <source>
        <strain evidence="1">Rsan-2018</strain>
    </source>
</reference>
<dbReference type="VEuPathDB" id="VectorBase:RSAN_034748"/>
<dbReference type="AlphaFoldDB" id="A0A9D4T9R4"/>
<protein>
    <submittedName>
        <fullName evidence="1">Uncharacterized protein</fullName>
    </submittedName>
</protein>